<dbReference type="CDD" id="cd05014">
    <property type="entry name" value="SIS_Kpsf"/>
    <property type="match status" value="1"/>
</dbReference>
<dbReference type="PROSITE" id="PS51464">
    <property type="entry name" value="SIS"/>
    <property type="match status" value="1"/>
</dbReference>
<comment type="caution">
    <text evidence="3">The sequence shown here is derived from an EMBL/GenBank/DDBJ whole genome shotgun (WGS) entry which is preliminary data.</text>
</comment>
<protein>
    <submittedName>
        <fullName evidence="3">Sugar isomerase</fullName>
    </submittedName>
</protein>
<dbReference type="VEuPathDB" id="FungiDB:P170DRAFT_461239"/>
<dbReference type="Proteomes" id="UP000234275">
    <property type="component" value="Unassembled WGS sequence"/>
</dbReference>
<dbReference type="GO" id="GO:0016853">
    <property type="term" value="F:isomerase activity"/>
    <property type="evidence" value="ECO:0007669"/>
    <property type="project" value="UniProtKB-KW"/>
</dbReference>
<dbReference type="OrthoDB" id="1872003at2759"/>
<evidence type="ECO:0000256" key="1">
    <source>
        <dbReference type="SAM" id="MobiDB-lite"/>
    </source>
</evidence>
<organism evidence="3 4">
    <name type="scientific">Aspergillus steynii IBT 23096</name>
    <dbReference type="NCBI Taxonomy" id="1392250"/>
    <lineage>
        <taxon>Eukaryota</taxon>
        <taxon>Fungi</taxon>
        <taxon>Dikarya</taxon>
        <taxon>Ascomycota</taxon>
        <taxon>Pezizomycotina</taxon>
        <taxon>Eurotiomycetes</taxon>
        <taxon>Eurotiomycetidae</taxon>
        <taxon>Eurotiales</taxon>
        <taxon>Aspergillaceae</taxon>
        <taxon>Aspergillus</taxon>
        <taxon>Aspergillus subgen. Circumdati</taxon>
    </lineage>
</organism>
<dbReference type="GO" id="GO:1901135">
    <property type="term" value="P:carbohydrate derivative metabolic process"/>
    <property type="evidence" value="ECO:0007669"/>
    <property type="project" value="InterPro"/>
</dbReference>
<dbReference type="SUPFAM" id="SSF53697">
    <property type="entry name" value="SIS domain"/>
    <property type="match status" value="1"/>
</dbReference>
<dbReference type="EMBL" id="MSFO01000001">
    <property type="protein sequence ID" value="PLB55343.1"/>
    <property type="molecule type" value="Genomic_DNA"/>
</dbReference>
<dbReference type="PANTHER" id="PTHR38418">
    <property type="entry name" value="SUGAR ISOMERASE, KPSF/GUTQ (AFU_ORTHOLOGUE AFUA_6G08860)"/>
    <property type="match status" value="1"/>
</dbReference>
<gene>
    <name evidence="3" type="ORF">P170DRAFT_461239</name>
</gene>
<keyword evidence="4" id="KW-1185">Reference proteome</keyword>
<feature type="region of interest" description="Disordered" evidence="1">
    <location>
        <begin position="276"/>
        <end position="297"/>
    </location>
</feature>
<reference evidence="3 4" key="1">
    <citation type="submission" date="2016-12" db="EMBL/GenBank/DDBJ databases">
        <title>The genomes of Aspergillus section Nigri reveals drivers in fungal speciation.</title>
        <authorList>
            <consortium name="DOE Joint Genome Institute"/>
            <person name="Vesth T.C."/>
            <person name="Nybo J."/>
            <person name="Theobald S."/>
            <person name="Brandl J."/>
            <person name="Frisvad J.C."/>
            <person name="Nielsen K.F."/>
            <person name="Lyhne E.K."/>
            <person name="Kogle M.E."/>
            <person name="Kuo A."/>
            <person name="Riley R."/>
            <person name="Clum A."/>
            <person name="Nolan M."/>
            <person name="Lipzen A."/>
            <person name="Salamov A."/>
            <person name="Henrissat B."/>
            <person name="Wiebenga A."/>
            <person name="De Vries R.P."/>
            <person name="Grigoriev I.V."/>
            <person name="Mortensen U.H."/>
            <person name="Andersen M.R."/>
            <person name="Baker S.E."/>
        </authorList>
    </citation>
    <scope>NUCLEOTIDE SEQUENCE [LARGE SCALE GENOMIC DNA]</scope>
    <source>
        <strain evidence="3 4">IBT 23096</strain>
    </source>
</reference>
<dbReference type="RefSeq" id="XP_024710645.1">
    <property type="nucleotide sequence ID" value="XM_024852014.1"/>
</dbReference>
<evidence type="ECO:0000259" key="2">
    <source>
        <dbReference type="PROSITE" id="PS51464"/>
    </source>
</evidence>
<evidence type="ECO:0000313" key="3">
    <source>
        <dbReference type="EMBL" id="PLB55343.1"/>
    </source>
</evidence>
<dbReference type="InterPro" id="IPR001347">
    <property type="entry name" value="SIS_dom"/>
</dbReference>
<dbReference type="InterPro" id="IPR035474">
    <property type="entry name" value="SIS_Kpsf"/>
</dbReference>
<evidence type="ECO:0000313" key="4">
    <source>
        <dbReference type="Proteomes" id="UP000234275"/>
    </source>
</evidence>
<dbReference type="Pfam" id="PF01380">
    <property type="entry name" value="SIS"/>
    <property type="match status" value="1"/>
</dbReference>
<keyword evidence="3" id="KW-0413">Isomerase</keyword>
<feature type="domain" description="SIS" evidence="2">
    <location>
        <begin position="94"/>
        <end position="244"/>
    </location>
</feature>
<dbReference type="PANTHER" id="PTHR38418:SF2">
    <property type="entry name" value="SUGAR ISOMERASE, KPSF_GUTQ (AFU_ORTHOLOGUE AFUA_6G08860)"/>
    <property type="match status" value="1"/>
</dbReference>
<sequence>MGHLRSPMTPLSPPTPNMIAKDQLTHPNLSFLPMTPPDPADADLLKSPGHHWTTSVSSAVHVISTERAALANLEHLYQTNLLAQEHLARAVSQIASSIRNGGKLVCCGVGKSGKIAQKLEATMNSLGIYSAFLHPTEALHGDLGMIRPQDTLLLISFSGRTPELLLLLPHIPCTVPVIAITNHLHPATCPLLSFQPSDMGILLPAPIHEDEETAFGVSAPTSSTTVALSLGDALAIATARRLHTTPGRGPAEIFKSFHPGGAIGAASNVTTPMSMSTVSFPSTSSDEQHQPTLSFPPQEAMRSPPLAEMLVLMDQIPTVFAAGKIRLLNILLTAIQHPNAKSWVSLSPSEIIPPRHLRSLSQSSYVDMEVTAFTSLGLPFAVPRKDWLRIPYSTTVEHARQLVSKTTTSTGSPVTVIAVMKDQSPDDLLGVIEAEDLWDEQA</sequence>
<proteinExistence type="predicted"/>
<feature type="compositionally biased region" description="Low complexity" evidence="1">
    <location>
        <begin position="276"/>
        <end position="285"/>
    </location>
</feature>
<accession>A0A2I2GR52</accession>
<dbReference type="InterPro" id="IPR046348">
    <property type="entry name" value="SIS_dom_sf"/>
</dbReference>
<dbReference type="AlphaFoldDB" id="A0A2I2GR52"/>
<name>A0A2I2GR52_9EURO</name>
<dbReference type="STRING" id="1392250.A0A2I2GR52"/>
<dbReference type="Gene3D" id="3.40.50.10490">
    <property type="entry name" value="Glucose-6-phosphate isomerase like protein, domain 1"/>
    <property type="match status" value="1"/>
</dbReference>
<dbReference type="GeneID" id="36559712"/>
<dbReference type="GO" id="GO:0097367">
    <property type="term" value="F:carbohydrate derivative binding"/>
    <property type="evidence" value="ECO:0007669"/>
    <property type="project" value="InterPro"/>
</dbReference>